<name>A0A378K6V2_LEGPN</name>
<evidence type="ECO:0000256" key="1">
    <source>
        <dbReference type="ARBA" id="ARBA00022737"/>
    </source>
</evidence>
<keyword evidence="1" id="KW-0677">Repeat</keyword>
<dbReference type="CDD" id="cd17775">
    <property type="entry name" value="CBS_pair_bact_arch"/>
    <property type="match status" value="1"/>
</dbReference>
<sequence>MRIGEFCNRDVVIMNGDESVKQAAELMRTHHVGDIVLVEELKGHRVPIGIVTDRDLVVEVMALDVNPEELAVQDIITRSVLVAREGDSLIDSLEFMKEKGVRRLPVVDNDHELVGIITIDDITELLAEMLHKVVGVVDRQQKIEKQQRS</sequence>
<dbReference type="SMART" id="SM00116">
    <property type="entry name" value="CBS"/>
    <property type="match status" value="2"/>
</dbReference>
<dbReference type="RefSeq" id="WP_027219343.1">
    <property type="nucleotide sequence ID" value="NZ_BAZA01000152.1"/>
</dbReference>
<dbReference type="AlphaFoldDB" id="A0A378K6V2"/>
<dbReference type="Pfam" id="PF00571">
    <property type="entry name" value="CBS"/>
    <property type="match status" value="2"/>
</dbReference>
<dbReference type="EMBL" id="UGOL01000001">
    <property type="protein sequence ID" value="STX80688.1"/>
    <property type="molecule type" value="Genomic_DNA"/>
</dbReference>
<accession>A0A378K6V2</accession>
<dbReference type="Proteomes" id="UP000254631">
    <property type="component" value="Unassembled WGS sequence"/>
</dbReference>
<dbReference type="PROSITE" id="PS51371">
    <property type="entry name" value="CBS"/>
    <property type="match status" value="2"/>
</dbReference>
<evidence type="ECO:0000259" key="3">
    <source>
        <dbReference type="PROSITE" id="PS51371"/>
    </source>
</evidence>
<dbReference type="PANTHER" id="PTHR48108:SF26">
    <property type="entry name" value="CBS DOMAIN-CONTAINING PROTEIN DDB_G0289609"/>
    <property type="match status" value="1"/>
</dbReference>
<dbReference type="InterPro" id="IPR046342">
    <property type="entry name" value="CBS_dom_sf"/>
</dbReference>
<evidence type="ECO:0000256" key="2">
    <source>
        <dbReference type="PROSITE-ProRule" id="PRU00703"/>
    </source>
</evidence>
<organism evidence="4 5">
    <name type="scientific">Legionella pneumophila</name>
    <dbReference type="NCBI Taxonomy" id="446"/>
    <lineage>
        <taxon>Bacteria</taxon>
        <taxon>Pseudomonadati</taxon>
        <taxon>Pseudomonadota</taxon>
        <taxon>Gammaproteobacteria</taxon>
        <taxon>Legionellales</taxon>
        <taxon>Legionellaceae</taxon>
        <taxon>Legionella</taxon>
    </lineage>
</organism>
<keyword evidence="2" id="KW-0129">CBS domain</keyword>
<gene>
    <name evidence="4" type="ORF">NCTC12000_02704</name>
</gene>
<dbReference type="InterPro" id="IPR051462">
    <property type="entry name" value="CBS_domain-containing"/>
</dbReference>
<dbReference type="Gene3D" id="3.10.580.10">
    <property type="entry name" value="CBS-domain"/>
    <property type="match status" value="1"/>
</dbReference>
<dbReference type="PANTHER" id="PTHR48108">
    <property type="entry name" value="CBS DOMAIN-CONTAINING PROTEIN CBSX2, CHLOROPLASTIC"/>
    <property type="match status" value="1"/>
</dbReference>
<reference evidence="4 5" key="1">
    <citation type="submission" date="2018-06" db="EMBL/GenBank/DDBJ databases">
        <authorList>
            <consortium name="Pathogen Informatics"/>
            <person name="Doyle S."/>
        </authorList>
    </citation>
    <scope>NUCLEOTIDE SEQUENCE [LARGE SCALE GENOMIC DNA]</scope>
    <source>
        <strain evidence="4 5">NCTC12000</strain>
    </source>
</reference>
<proteinExistence type="predicted"/>
<feature type="domain" description="CBS" evidence="3">
    <location>
        <begin position="76"/>
        <end position="133"/>
    </location>
</feature>
<dbReference type="SUPFAM" id="SSF54631">
    <property type="entry name" value="CBS-domain pair"/>
    <property type="match status" value="1"/>
</dbReference>
<dbReference type="InterPro" id="IPR000644">
    <property type="entry name" value="CBS_dom"/>
</dbReference>
<feature type="domain" description="CBS" evidence="3">
    <location>
        <begin position="7"/>
        <end position="70"/>
    </location>
</feature>
<evidence type="ECO:0000313" key="5">
    <source>
        <dbReference type="Proteomes" id="UP000254631"/>
    </source>
</evidence>
<protein>
    <submittedName>
        <fullName evidence="4">CBS domain protein</fullName>
    </submittedName>
</protein>
<evidence type="ECO:0000313" key="4">
    <source>
        <dbReference type="EMBL" id="STX80688.1"/>
    </source>
</evidence>